<evidence type="ECO:0000313" key="2">
    <source>
        <dbReference type="EMBL" id="SFV74526.1"/>
    </source>
</evidence>
<feature type="compositionally biased region" description="Basic and acidic residues" evidence="1">
    <location>
        <begin position="50"/>
        <end position="70"/>
    </location>
</feature>
<dbReference type="AlphaFoldDB" id="A0A1W1D299"/>
<proteinExistence type="predicted"/>
<feature type="region of interest" description="Disordered" evidence="1">
    <location>
        <begin position="50"/>
        <end position="100"/>
    </location>
</feature>
<name>A0A1W1D299_9ZZZZ</name>
<gene>
    <name evidence="2" type="ORF">MNB_SM-3-415</name>
</gene>
<feature type="compositionally biased region" description="Basic and acidic residues" evidence="1">
    <location>
        <begin position="84"/>
        <end position="100"/>
    </location>
</feature>
<accession>A0A1W1D299</accession>
<reference evidence="2" key="1">
    <citation type="submission" date="2016-10" db="EMBL/GenBank/DDBJ databases">
        <authorList>
            <person name="de Groot N.N."/>
        </authorList>
    </citation>
    <scope>NUCLEOTIDE SEQUENCE</scope>
</reference>
<protein>
    <submittedName>
        <fullName evidence="2">Uncharacterized protein</fullName>
    </submittedName>
</protein>
<organism evidence="2">
    <name type="scientific">hydrothermal vent metagenome</name>
    <dbReference type="NCBI Taxonomy" id="652676"/>
    <lineage>
        <taxon>unclassified sequences</taxon>
        <taxon>metagenomes</taxon>
        <taxon>ecological metagenomes</taxon>
    </lineage>
</organism>
<dbReference type="EMBL" id="FPHP01000002">
    <property type="protein sequence ID" value="SFV74526.1"/>
    <property type="molecule type" value="Genomic_DNA"/>
</dbReference>
<sequence length="100" mass="11581">MSVTPIGNNILVNQMTPAVSSIPNAHNNRVELQNMVAQAEVNQKDEQVLEVRPTEENHQINPDKEHQREELEQEIQQNKKKKSPQKEEQRDSTFKLDIKV</sequence>
<evidence type="ECO:0000256" key="1">
    <source>
        <dbReference type="SAM" id="MobiDB-lite"/>
    </source>
</evidence>